<dbReference type="Proteomes" id="UP001597368">
    <property type="component" value="Unassembled WGS sequence"/>
</dbReference>
<evidence type="ECO:0000313" key="2">
    <source>
        <dbReference type="Proteomes" id="UP001597368"/>
    </source>
</evidence>
<gene>
    <name evidence="1" type="ORF">ACFSKW_27205</name>
</gene>
<reference evidence="2" key="1">
    <citation type="journal article" date="2019" name="Int. J. Syst. Evol. Microbiol.">
        <title>The Global Catalogue of Microorganisms (GCM) 10K type strain sequencing project: providing services to taxonomists for standard genome sequencing and annotation.</title>
        <authorList>
            <consortium name="The Broad Institute Genomics Platform"/>
            <consortium name="The Broad Institute Genome Sequencing Center for Infectious Disease"/>
            <person name="Wu L."/>
            <person name="Ma J."/>
        </authorList>
    </citation>
    <scope>NUCLEOTIDE SEQUENCE [LARGE SCALE GENOMIC DNA]</scope>
    <source>
        <strain evidence="2">ICMP 6774ER</strain>
    </source>
</reference>
<comment type="caution">
    <text evidence="1">The sequence shown here is derived from an EMBL/GenBank/DDBJ whole genome shotgun (WGS) entry which is preliminary data.</text>
</comment>
<proteinExistence type="predicted"/>
<keyword evidence="2" id="KW-1185">Reference proteome</keyword>
<organism evidence="1 2">
    <name type="scientific">Nonomuraea mangrovi</name>
    <dbReference type="NCBI Taxonomy" id="2316207"/>
    <lineage>
        <taxon>Bacteria</taxon>
        <taxon>Bacillati</taxon>
        <taxon>Actinomycetota</taxon>
        <taxon>Actinomycetes</taxon>
        <taxon>Streptosporangiales</taxon>
        <taxon>Streptosporangiaceae</taxon>
        <taxon>Nonomuraea</taxon>
    </lineage>
</organism>
<accession>A0ABW4T1F4</accession>
<sequence length="52" mass="6084">MCFFNPTMPFSSSRSLNGKPYREICRMERARRLVGERDGALVVEARFLEDED</sequence>
<protein>
    <submittedName>
        <fullName evidence="1">Uncharacterized protein</fullName>
    </submittedName>
</protein>
<dbReference type="EMBL" id="JBHUFV010000040">
    <property type="protein sequence ID" value="MFD1935167.1"/>
    <property type="molecule type" value="Genomic_DNA"/>
</dbReference>
<evidence type="ECO:0000313" key="1">
    <source>
        <dbReference type="EMBL" id="MFD1935167.1"/>
    </source>
</evidence>
<name>A0ABW4T1F4_9ACTN</name>